<feature type="transmembrane region" description="Helical" evidence="1">
    <location>
        <begin position="40"/>
        <end position="57"/>
    </location>
</feature>
<protein>
    <submittedName>
        <fullName evidence="2">Uncharacterized protein</fullName>
    </submittedName>
</protein>
<proteinExistence type="predicted"/>
<keyword evidence="3" id="KW-1185">Reference proteome</keyword>
<organism evidence="2 3">
    <name type="scientific">Eruca vesicaria subsp. sativa</name>
    <name type="common">Garden rocket</name>
    <name type="synonym">Eruca sativa</name>
    <dbReference type="NCBI Taxonomy" id="29727"/>
    <lineage>
        <taxon>Eukaryota</taxon>
        <taxon>Viridiplantae</taxon>
        <taxon>Streptophyta</taxon>
        <taxon>Embryophyta</taxon>
        <taxon>Tracheophyta</taxon>
        <taxon>Spermatophyta</taxon>
        <taxon>Magnoliopsida</taxon>
        <taxon>eudicotyledons</taxon>
        <taxon>Gunneridae</taxon>
        <taxon>Pentapetalae</taxon>
        <taxon>rosids</taxon>
        <taxon>malvids</taxon>
        <taxon>Brassicales</taxon>
        <taxon>Brassicaceae</taxon>
        <taxon>Brassiceae</taxon>
        <taxon>Eruca</taxon>
    </lineage>
</organism>
<dbReference type="EMBL" id="CAKOAT010597376">
    <property type="protein sequence ID" value="CAH8383905.1"/>
    <property type="molecule type" value="Genomic_DNA"/>
</dbReference>
<keyword evidence="1" id="KW-1133">Transmembrane helix</keyword>
<comment type="caution">
    <text evidence="2">The sequence shown here is derived from an EMBL/GenBank/DDBJ whole genome shotgun (WGS) entry which is preliminary data.</text>
</comment>
<accession>A0ABC8LK28</accession>
<evidence type="ECO:0000313" key="2">
    <source>
        <dbReference type="EMBL" id="CAH8383905.1"/>
    </source>
</evidence>
<gene>
    <name evidence="2" type="ORF">ERUC_LOCUS36388</name>
</gene>
<dbReference type="AlphaFoldDB" id="A0ABC8LK28"/>
<reference evidence="2 3" key="1">
    <citation type="submission" date="2022-03" db="EMBL/GenBank/DDBJ databases">
        <authorList>
            <person name="Macdonald S."/>
            <person name="Ahmed S."/>
            <person name="Newling K."/>
        </authorList>
    </citation>
    <scope>NUCLEOTIDE SEQUENCE [LARGE SCALE GENOMIC DNA]</scope>
</reference>
<keyword evidence="1" id="KW-0812">Transmembrane</keyword>
<sequence length="106" mass="12768">MIRTKFAKFCGRGTRDYSTSVSSSFSVSSAFKRRWREQKISGLLVTFLGGYCFHFYLRLHERNEHWHKVDRMYNEETKRSEDLSDKFLRYLNEDYDDVPKPGRKNL</sequence>
<name>A0ABC8LK28_ERUVS</name>
<dbReference type="Proteomes" id="UP001642260">
    <property type="component" value="Unassembled WGS sequence"/>
</dbReference>
<evidence type="ECO:0000313" key="3">
    <source>
        <dbReference type="Proteomes" id="UP001642260"/>
    </source>
</evidence>
<keyword evidence="1" id="KW-0472">Membrane</keyword>
<evidence type="ECO:0000256" key="1">
    <source>
        <dbReference type="SAM" id="Phobius"/>
    </source>
</evidence>